<dbReference type="GO" id="GO:0016787">
    <property type="term" value="F:hydrolase activity"/>
    <property type="evidence" value="ECO:0007669"/>
    <property type="project" value="UniProtKB-KW"/>
</dbReference>
<feature type="domain" description="AB hydrolase-1" evidence="2">
    <location>
        <begin position="27"/>
        <end position="266"/>
    </location>
</feature>
<organism evidence="3 4">
    <name type="scientific">Nonomuraea terrae</name>
    <dbReference type="NCBI Taxonomy" id="2530383"/>
    <lineage>
        <taxon>Bacteria</taxon>
        <taxon>Bacillati</taxon>
        <taxon>Actinomycetota</taxon>
        <taxon>Actinomycetes</taxon>
        <taxon>Streptosporangiales</taxon>
        <taxon>Streptosporangiaceae</taxon>
        <taxon>Nonomuraea</taxon>
    </lineage>
</organism>
<sequence length="279" mass="31151">MLDGFRDGYADVNGTRLHYVAGGAGEPLLLLPGWPMTWWEFHKIMPVLARRRRVIAVDLRGMGDSAKPEGGYDKKTMARDVAELVRHLGHDRVDVAGMDIGAMVAFSFAANHPELTTRVALLDVPHPDTFFHSFGVLPRPDQPHLWWFAFNQVRDLPERLLEGRSRLLIDWCVQNMAKDPDAISEQSRAVYAAAYDQPGAIRAANGWYQAFAQDIADMQTYGKLSVPVLALGGLYYEALPLALSDRADDIRFVQLADAGHYLSEERPDDVANALIEFFG</sequence>
<dbReference type="OrthoDB" id="3507586at2"/>
<accession>A0A4R4XLM1</accession>
<dbReference type="SUPFAM" id="SSF53474">
    <property type="entry name" value="alpha/beta-Hydrolases"/>
    <property type="match status" value="1"/>
</dbReference>
<dbReference type="PANTHER" id="PTHR43329">
    <property type="entry name" value="EPOXIDE HYDROLASE"/>
    <property type="match status" value="1"/>
</dbReference>
<dbReference type="AlphaFoldDB" id="A0A4R4XLM1"/>
<dbReference type="EMBL" id="SMKQ01000295">
    <property type="protein sequence ID" value="TDD32081.1"/>
    <property type="molecule type" value="Genomic_DNA"/>
</dbReference>
<keyword evidence="4" id="KW-1185">Reference proteome</keyword>
<proteinExistence type="predicted"/>
<dbReference type="RefSeq" id="WP_132622869.1">
    <property type="nucleotide sequence ID" value="NZ_SMKQ01000295.1"/>
</dbReference>
<dbReference type="PRINTS" id="PR00111">
    <property type="entry name" value="ABHYDROLASE"/>
</dbReference>
<comment type="caution">
    <text evidence="3">The sequence shown here is derived from an EMBL/GenBank/DDBJ whole genome shotgun (WGS) entry which is preliminary data.</text>
</comment>
<protein>
    <submittedName>
        <fullName evidence="3">Alpha/beta hydrolase</fullName>
    </submittedName>
</protein>
<evidence type="ECO:0000259" key="2">
    <source>
        <dbReference type="Pfam" id="PF00561"/>
    </source>
</evidence>
<dbReference type="Gene3D" id="3.40.50.1820">
    <property type="entry name" value="alpha/beta hydrolase"/>
    <property type="match status" value="1"/>
</dbReference>
<name>A0A4R4XLM1_9ACTN</name>
<dbReference type="InterPro" id="IPR000639">
    <property type="entry name" value="Epox_hydrolase-like"/>
</dbReference>
<dbReference type="InterPro" id="IPR029058">
    <property type="entry name" value="AB_hydrolase_fold"/>
</dbReference>
<dbReference type="Pfam" id="PF00561">
    <property type="entry name" value="Abhydrolase_1"/>
    <property type="match status" value="1"/>
</dbReference>
<evidence type="ECO:0000313" key="3">
    <source>
        <dbReference type="EMBL" id="TDD32081.1"/>
    </source>
</evidence>
<evidence type="ECO:0000256" key="1">
    <source>
        <dbReference type="ARBA" id="ARBA00022801"/>
    </source>
</evidence>
<dbReference type="Proteomes" id="UP000295302">
    <property type="component" value="Unassembled WGS sequence"/>
</dbReference>
<gene>
    <name evidence="3" type="ORF">E1286_44045</name>
</gene>
<dbReference type="InterPro" id="IPR000073">
    <property type="entry name" value="AB_hydrolase_1"/>
</dbReference>
<reference evidence="3 4" key="1">
    <citation type="submission" date="2019-03" db="EMBL/GenBank/DDBJ databases">
        <title>Draft genome sequences of novel Actinobacteria.</title>
        <authorList>
            <person name="Sahin N."/>
            <person name="Ay H."/>
            <person name="Saygin H."/>
        </authorList>
    </citation>
    <scope>NUCLEOTIDE SEQUENCE [LARGE SCALE GENOMIC DNA]</scope>
    <source>
        <strain evidence="3 4">CH32</strain>
    </source>
</reference>
<evidence type="ECO:0000313" key="4">
    <source>
        <dbReference type="Proteomes" id="UP000295302"/>
    </source>
</evidence>
<dbReference type="PRINTS" id="PR00412">
    <property type="entry name" value="EPOXHYDRLASE"/>
</dbReference>
<keyword evidence="1 3" id="KW-0378">Hydrolase</keyword>